<dbReference type="GO" id="GO:0006679">
    <property type="term" value="P:glucosylceramide biosynthetic process"/>
    <property type="evidence" value="ECO:0007669"/>
    <property type="project" value="TreeGrafter"/>
</dbReference>
<gene>
    <name evidence="10" type="ORF">HNQ40_000895</name>
</gene>
<evidence type="ECO:0000256" key="8">
    <source>
        <dbReference type="ARBA" id="ARBA00023136"/>
    </source>
</evidence>
<feature type="transmembrane region" description="Helical" evidence="9">
    <location>
        <begin position="296"/>
        <end position="316"/>
    </location>
</feature>
<dbReference type="InterPro" id="IPR029044">
    <property type="entry name" value="Nucleotide-diphossugar_trans"/>
</dbReference>
<protein>
    <submittedName>
        <fullName evidence="10">Cellulose synthase/poly-beta-1,6-N-acetylglucosamine synthase-like glycosyltransferase</fullName>
    </submittedName>
</protein>
<keyword evidence="6 9" id="KW-0812">Transmembrane</keyword>
<dbReference type="InterPro" id="IPR025993">
    <property type="entry name" value="Ceramide_glucosylTrfase"/>
</dbReference>
<dbReference type="GO" id="GO:0008120">
    <property type="term" value="F:ceramide glucosyltransferase activity"/>
    <property type="evidence" value="ECO:0007669"/>
    <property type="project" value="TreeGrafter"/>
</dbReference>
<dbReference type="Proteomes" id="UP000541810">
    <property type="component" value="Unassembled WGS sequence"/>
</dbReference>
<dbReference type="RefSeq" id="WP_184676688.1">
    <property type="nucleotide sequence ID" value="NZ_JACHGY010000001.1"/>
</dbReference>
<feature type="transmembrane region" description="Helical" evidence="9">
    <location>
        <begin position="6"/>
        <end position="27"/>
    </location>
</feature>
<feature type="transmembrane region" description="Helical" evidence="9">
    <location>
        <begin position="376"/>
        <end position="395"/>
    </location>
</feature>
<evidence type="ECO:0000256" key="6">
    <source>
        <dbReference type="ARBA" id="ARBA00022692"/>
    </source>
</evidence>
<accession>A0A7X0LJT0</accession>
<keyword evidence="8 9" id="KW-0472">Membrane</keyword>
<keyword evidence="7 9" id="KW-1133">Transmembrane helix</keyword>
<dbReference type="PANTHER" id="PTHR12726:SF0">
    <property type="entry name" value="CERAMIDE GLUCOSYLTRANSFERASE"/>
    <property type="match status" value="1"/>
</dbReference>
<evidence type="ECO:0000256" key="4">
    <source>
        <dbReference type="ARBA" id="ARBA00022676"/>
    </source>
</evidence>
<sequence>MWTWLLLWNPLIVLWCLWVTQSILVAIQSRKFARRVAMPPREWFDDHSPKTAVIMPFKGHDHDLPRNVRAILNQRYDNYRLVFVFESEDDPARRLVEDELDKFDAAPQVDLVVAGIAPPTTGQKVHNQLAALSFLDQQNDDSEVWVFADSDAVPGPGWLQKLVGPHQQEDRVGVTTGYRWLMPELRAQRPRTASMFASVINSAVAMFMGHDKLTQAWGGSMAVRADFAREHNLVDNYFQGSLSDDYQMTRLCRDTGQRVYFVHQSLIASPINLNWGELLEFGRRQYLITRIHDPKLFRKAVGVIALYVAGFFTAWLGLILGLISGFLVAPVLAAMAIVTVASANQLRAMYRRRAIASAFGTDQLRYLRHTIRLDQWGTIAVMVVNLVLLLSATLGNTLTWRNNRYRLDGPQQIEKIT</sequence>
<organism evidence="10 11">
    <name type="scientific">Algisphaera agarilytica</name>
    <dbReference type="NCBI Taxonomy" id="1385975"/>
    <lineage>
        <taxon>Bacteria</taxon>
        <taxon>Pseudomonadati</taxon>
        <taxon>Planctomycetota</taxon>
        <taxon>Phycisphaerae</taxon>
        <taxon>Phycisphaerales</taxon>
        <taxon>Phycisphaeraceae</taxon>
        <taxon>Algisphaera</taxon>
    </lineage>
</organism>
<comment type="pathway">
    <text evidence="3">Sphingolipid metabolism.</text>
</comment>
<proteinExistence type="predicted"/>
<evidence type="ECO:0000256" key="7">
    <source>
        <dbReference type="ARBA" id="ARBA00022989"/>
    </source>
</evidence>
<evidence type="ECO:0000256" key="3">
    <source>
        <dbReference type="ARBA" id="ARBA00004991"/>
    </source>
</evidence>
<dbReference type="PANTHER" id="PTHR12726">
    <property type="entry name" value="CERAMIDE GLUCOSYLTRANSFERASE"/>
    <property type="match status" value="1"/>
</dbReference>
<keyword evidence="4" id="KW-0328">Glycosyltransferase</keyword>
<evidence type="ECO:0000256" key="9">
    <source>
        <dbReference type="SAM" id="Phobius"/>
    </source>
</evidence>
<feature type="transmembrane region" description="Helical" evidence="9">
    <location>
        <begin position="322"/>
        <end position="343"/>
    </location>
</feature>
<evidence type="ECO:0000313" key="10">
    <source>
        <dbReference type="EMBL" id="MBB6429089.1"/>
    </source>
</evidence>
<evidence type="ECO:0000256" key="2">
    <source>
        <dbReference type="ARBA" id="ARBA00004760"/>
    </source>
</evidence>
<keyword evidence="5 10" id="KW-0808">Transferase</keyword>
<dbReference type="AlphaFoldDB" id="A0A7X0LJT0"/>
<evidence type="ECO:0000256" key="5">
    <source>
        <dbReference type="ARBA" id="ARBA00022679"/>
    </source>
</evidence>
<dbReference type="Gene3D" id="3.90.550.10">
    <property type="entry name" value="Spore Coat Polysaccharide Biosynthesis Protein SpsA, Chain A"/>
    <property type="match status" value="1"/>
</dbReference>
<keyword evidence="11" id="KW-1185">Reference proteome</keyword>
<evidence type="ECO:0000256" key="1">
    <source>
        <dbReference type="ARBA" id="ARBA00004141"/>
    </source>
</evidence>
<comment type="pathway">
    <text evidence="2">Lipid metabolism; sphingolipid metabolism.</text>
</comment>
<dbReference type="SUPFAM" id="SSF53448">
    <property type="entry name" value="Nucleotide-diphospho-sugar transferases"/>
    <property type="match status" value="1"/>
</dbReference>
<comment type="caution">
    <text evidence="10">The sequence shown here is derived from an EMBL/GenBank/DDBJ whole genome shotgun (WGS) entry which is preliminary data.</text>
</comment>
<comment type="subcellular location">
    <subcellularLocation>
        <location evidence="1">Membrane</location>
        <topology evidence="1">Multi-pass membrane protein</topology>
    </subcellularLocation>
</comment>
<dbReference type="EMBL" id="JACHGY010000001">
    <property type="protein sequence ID" value="MBB6429089.1"/>
    <property type="molecule type" value="Genomic_DNA"/>
</dbReference>
<dbReference type="GO" id="GO:0016020">
    <property type="term" value="C:membrane"/>
    <property type="evidence" value="ECO:0007669"/>
    <property type="project" value="UniProtKB-SubCell"/>
</dbReference>
<reference evidence="10 11" key="1">
    <citation type="submission" date="2020-08" db="EMBL/GenBank/DDBJ databases">
        <title>Genomic Encyclopedia of Type Strains, Phase IV (KMG-IV): sequencing the most valuable type-strain genomes for metagenomic binning, comparative biology and taxonomic classification.</title>
        <authorList>
            <person name="Goeker M."/>
        </authorList>
    </citation>
    <scope>NUCLEOTIDE SEQUENCE [LARGE SCALE GENOMIC DNA]</scope>
    <source>
        <strain evidence="10 11">DSM 103725</strain>
    </source>
</reference>
<evidence type="ECO:0000313" key="11">
    <source>
        <dbReference type="Proteomes" id="UP000541810"/>
    </source>
</evidence>
<dbReference type="Pfam" id="PF13641">
    <property type="entry name" value="Glyco_tranf_2_3"/>
    <property type="match status" value="1"/>
</dbReference>
<name>A0A7X0LJT0_9BACT</name>